<dbReference type="Gene3D" id="3.40.50.300">
    <property type="entry name" value="P-loop containing nucleotide triphosphate hydrolases"/>
    <property type="match status" value="1"/>
</dbReference>
<evidence type="ECO:0000313" key="6">
    <source>
        <dbReference type="Proteomes" id="UP000234331"/>
    </source>
</evidence>
<dbReference type="GO" id="GO:0005886">
    <property type="term" value="C:plasma membrane"/>
    <property type="evidence" value="ECO:0007669"/>
    <property type="project" value="TreeGrafter"/>
</dbReference>
<sequence>MPGDAPSGRGDEAGLHVYGVSVAFGSLRAVSNATFSVGPGEVAGLIGPNGAGKTTVFNAICNFVRVSSGSVRWNGHDVLGVRPHHLRDLGIVRTQQGLGLWPELTPAQNVAIGGTGTRQVGWPSAILGLPGAARGRADRLRHARTLLDDWGVGSYADTPCGALPYGVPGAGSGYW</sequence>
<dbReference type="AlphaFoldDB" id="A0A2I2KVE2"/>
<keyword evidence="1" id="KW-0813">Transport</keyword>
<keyword evidence="3 5" id="KW-0067">ATP-binding</keyword>
<dbReference type="InterPro" id="IPR027417">
    <property type="entry name" value="P-loop_NTPase"/>
</dbReference>
<evidence type="ECO:0000256" key="1">
    <source>
        <dbReference type="ARBA" id="ARBA00022448"/>
    </source>
</evidence>
<dbReference type="Pfam" id="PF00005">
    <property type="entry name" value="ABC_tran"/>
    <property type="match status" value="1"/>
</dbReference>
<keyword evidence="6" id="KW-1185">Reference proteome</keyword>
<dbReference type="PANTHER" id="PTHR45772">
    <property type="entry name" value="CONSERVED COMPONENT OF ABC TRANSPORTER FOR NATURAL AMINO ACIDS-RELATED"/>
    <property type="match status" value="1"/>
</dbReference>
<dbReference type="GO" id="GO:0016887">
    <property type="term" value="F:ATP hydrolysis activity"/>
    <property type="evidence" value="ECO:0007669"/>
    <property type="project" value="InterPro"/>
</dbReference>
<evidence type="ECO:0000259" key="4">
    <source>
        <dbReference type="Pfam" id="PF00005"/>
    </source>
</evidence>
<dbReference type="OrthoDB" id="8724465at2"/>
<dbReference type="Proteomes" id="UP000234331">
    <property type="component" value="Unassembled WGS sequence"/>
</dbReference>
<organism evidence="5 6">
    <name type="scientific">Frankia canadensis</name>
    <dbReference type="NCBI Taxonomy" id="1836972"/>
    <lineage>
        <taxon>Bacteria</taxon>
        <taxon>Bacillati</taxon>
        <taxon>Actinomycetota</taxon>
        <taxon>Actinomycetes</taxon>
        <taxon>Frankiales</taxon>
        <taxon>Frankiaceae</taxon>
        <taxon>Frankia</taxon>
    </lineage>
</organism>
<feature type="domain" description="ABC transporter" evidence="4">
    <location>
        <begin position="31"/>
        <end position="159"/>
    </location>
</feature>
<dbReference type="RefSeq" id="WP_101833078.1">
    <property type="nucleotide sequence ID" value="NZ_FZMO01000284.1"/>
</dbReference>
<name>A0A2I2KVE2_9ACTN</name>
<accession>A0A2I2KVE2</accession>
<gene>
    <name evidence="5" type="ORF">FRACA_3540003</name>
</gene>
<reference evidence="5 6" key="1">
    <citation type="submission" date="2017-06" db="EMBL/GenBank/DDBJ databases">
        <authorList>
            <person name="Kim H.J."/>
            <person name="Triplett B.A."/>
        </authorList>
    </citation>
    <scope>NUCLEOTIDE SEQUENCE [LARGE SCALE GENOMIC DNA]</scope>
    <source>
        <strain evidence="5">FRACA_ARgP5</strain>
    </source>
</reference>
<dbReference type="PANTHER" id="PTHR45772:SF1">
    <property type="entry name" value="ABC TRANSPORTER ATP-BINDING PROTEIN"/>
    <property type="match status" value="1"/>
</dbReference>
<keyword evidence="2" id="KW-0547">Nucleotide-binding</keyword>
<dbReference type="InterPro" id="IPR051120">
    <property type="entry name" value="ABC_AA/LPS_Transport"/>
</dbReference>
<protein>
    <submittedName>
        <fullName evidence="5">Amino acid/amide ABC transporter ATP-binding protein 1, HAAT family</fullName>
    </submittedName>
</protein>
<dbReference type="InterPro" id="IPR003439">
    <property type="entry name" value="ABC_transporter-like_ATP-bd"/>
</dbReference>
<proteinExistence type="predicted"/>
<dbReference type="EMBL" id="FZMO01000284">
    <property type="protein sequence ID" value="SNQ49624.1"/>
    <property type="molecule type" value="Genomic_DNA"/>
</dbReference>
<dbReference type="SUPFAM" id="SSF52540">
    <property type="entry name" value="P-loop containing nucleoside triphosphate hydrolases"/>
    <property type="match status" value="1"/>
</dbReference>
<evidence type="ECO:0000313" key="5">
    <source>
        <dbReference type="EMBL" id="SNQ49624.1"/>
    </source>
</evidence>
<evidence type="ECO:0000256" key="3">
    <source>
        <dbReference type="ARBA" id="ARBA00022840"/>
    </source>
</evidence>
<dbReference type="GO" id="GO:0005524">
    <property type="term" value="F:ATP binding"/>
    <property type="evidence" value="ECO:0007669"/>
    <property type="project" value="UniProtKB-KW"/>
</dbReference>
<evidence type="ECO:0000256" key="2">
    <source>
        <dbReference type="ARBA" id="ARBA00022741"/>
    </source>
</evidence>